<feature type="transmembrane region" description="Helical" evidence="4">
    <location>
        <begin position="6"/>
        <end position="28"/>
    </location>
</feature>
<evidence type="ECO:0000256" key="3">
    <source>
        <dbReference type="ARBA" id="ARBA00023136"/>
    </source>
</evidence>
<dbReference type="PROSITE" id="PS51503">
    <property type="entry name" value="HIG1"/>
    <property type="match status" value="1"/>
</dbReference>
<gene>
    <name evidence="6" type="ORF">ABUH87_06445</name>
</gene>
<dbReference type="RefSeq" id="WP_367771411.1">
    <property type="nucleotide sequence ID" value="NZ_JBFNXR010000021.1"/>
</dbReference>
<comment type="caution">
    <text evidence="6">The sequence shown here is derived from an EMBL/GenBank/DDBJ whole genome shotgun (WGS) entry which is preliminary data.</text>
</comment>
<keyword evidence="3 4" id="KW-0472">Membrane</keyword>
<keyword evidence="7" id="KW-1185">Reference proteome</keyword>
<evidence type="ECO:0000259" key="5">
    <source>
        <dbReference type="PROSITE" id="PS51503"/>
    </source>
</evidence>
<name>A0ABV3R9Q9_9SPHN</name>
<accession>A0ABV3R9Q9</accession>
<reference evidence="6 7" key="1">
    <citation type="submission" date="2024-06" db="EMBL/GenBank/DDBJ databases">
        <title>Novosphingobium rhizovicinus M1R2S20.</title>
        <authorList>
            <person name="Sun J.-Q."/>
        </authorList>
    </citation>
    <scope>NUCLEOTIDE SEQUENCE [LARGE SCALE GENOMIC DNA]</scope>
    <source>
        <strain evidence="6 7">M1R2S20</strain>
    </source>
</reference>
<organism evidence="6 7">
    <name type="scientific">Novosphingobium rhizovicinum</name>
    <dbReference type="NCBI Taxonomy" id="3228928"/>
    <lineage>
        <taxon>Bacteria</taxon>
        <taxon>Pseudomonadati</taxon>
        <taxon>Pseudomonadota</taxon>
        <taxon>Alphaproteobacteria</taxon>
        <taxon>Sphingomonadales</taxon>
        <taxon>Sphingomonadaceae</taxon>
        <taxon>Novosphingobium</taxon>
    </lineage>
</organism>
<dbReference type="InterPro" id="IPR007667">
    <property type="entry name" value="Hypoxia_induced_domain"/>
</dbReference>
<evidence type="ECO:0000313" key="7">
    <source>
        <dbReference type="Proteomes" id="UP001556118"/>
    </source>
</evidence>
<sequence length="76" mass="8300">MTYILVPIIIALVIMVVVSLVRGIVAFLKSTKMDLERDSGASATEMQLMQNKMMFARIKYQAAAVVVVAVLLAASR</sequence>
<proteinExistence type="predicted"/>
<keyword evidence="1 4" id="KW-0812">Transmembrane</keyword>
<dbReference type="EMBL" id="JBFNXR010000021">
    <property type="protein sequence ID" value="MEW9854816.1"/>
    <property type="molecule type" value="Genomic_DNA"/>
</dbReference>
<dbReference type="Proteomes" id="UP001556118">
    <property type="component" value="Unassembled WGS sequence"/>
</dbReference>
<evidence type="ECO:0000256" key="1">
    <source>
        <dbReference type="ARBA" id="ARBA00022692"/>
    </source>
</evidence>
<protein>
    <recommendedName>
        <fullName evidence="5">HIG1 domain-containing protein</fullName>
    </recommendedName>
</protein>
<feature type="transmembrane region" description="Helical" evidence="4">
    <location>
        <begin position="58"/>
        <end position="75"/>
    </location>
</feature>
<feature type="domain" description="HIG1" evidence="5">
    <location>
        <begin position="1"/>
        <end position="76"/>
    </location>
</feature>
<keyword evidence="2 4" id="KW-1133">Transmembrane helix</keyword>
<evidence type="ECO:0000256" key="2">
    <source>
        <dbReference type="ARBA" id="ARBA00022989"/>
    </source>
</evidence>
<evidence type="ECO:0000256" key="4">
    <source>
        <dbReference type="SAM" id="Phobius"/>
    </source>
</evidence>
<evidence type="ECO:0000313" key="6">
    <source>
        <dbReference type="EMBL" id="MEW9854816.1"/>
    </source>
</evidence>